<dbReference type="GO" id="GO:0070124">
    <property type="term" value="P:mitochondrial translational initiation"/>
    <property type="evidence" value="ECO:0007669"/>
    <property type="project" value="TreeGrafter"/>
</dbReference>
<gene>
    <name evidence="4" type="ORF">KCU98_g3122</name>
</gene>
<evidence type="ECO:0000313" key="4">
    <source>
        <dbReference type="EMBL" id="KAG9987733.1"/>
    </source>
</evidence>
<dbReference type="SUPFAM" id="SSF55200">
    <property type="entry name" value="Translation initiation factor IF3, C-terminal domain"/>
    <property type="match status" value="1"/>
</dbReference>
<protein>
    <recommendedName>
        <fullName evidence="6">Translation initiation factor 3 N-terminal domain-containing protein</fullName>
    </recommendedName>
</protein>
<accession>A0A9P8G0F9</accession>
<dbReference type="GO" id="GO:0005739">
    <property type="term" value="C:mitochondrion"/>
    <property type="evidence" value="ECO:0007669"/>
    <property type="project" value="TreeGrafter"/>
</dbReference>
<evidence type="ECO:0000313" key="5">
    <source>
        <dbReference type="Proteomes" id="UP000729357"/>
    </source>
</evidence>
<reference evidence="4" key="1">
    <citation type="journal article" date="2021" name="J Fungi (Basel)">
        <title>Virulence traits and population genomics of the black yeast Aureobasidium melanogenum.</title>
        <authorList>
            <person name="Cernosa A."/>
            <person name="Sun X."/>
            <person name="Gostincar C."/>
            <person name="Fang C."/>
            <person name="Gunde-Cimerman N."/>
            <person name="Song Z."/>
        </authorList>
    </citation>
    <scope>NUCLEOTIDE SEQUENCE</scope>
    <source>
        <strain evidence="4">EXF-9298</strain>
    </source>
</reference>
<comment type="caution">
    <text evidence="4">The sequence shown here is derived from an EMBL/GenBank/DDBJ whole genome shotgun (WGS) entry which is preliminary data.</text>
</comment>
<dbReference type="InterPro" id="IPR001288">
    <property type="entry name" value="Translation_initiation_fac_3"/>
</dbReference>
<keyword evidence="2" id="KW-0396">Initiation factor</keyword>
<dbReference type="AlphaFoldDB" id="A0A9P8G0F9"/>
<organism evidence="4 5">
    <name type="scientific">Aureobasidium melanogenum</name>
    <name type="common">Aureobasidium pullulans var. melanogenum</name>
    <dbReference type="NCBI Taxonomy" id="46634"/>
    <lineage>
        <taxon>Eukaryota</taxon>
        <taxon>Fungi</taxon>
        <taxon>Dikarya</taxon>
        <taxon>Ascomycota</taxon>
        <taxon>Pezizomycotina</taxon>
        <taxon>Dothideomycetes</taxon>
        <taxon>Dothideomycetidae</taxon>
        <taxon>Dothideales</taxon>
        <taxon>Saccotheciaceae</taxon>
        <taxon>Aureobasidium</taxon>
    </lineage>
</organism>
<sequence>MRVHMSSSMQALYRVFVQPALSTRTRPIPQTLKPLIPTTTTTRAFSSTPSPAAAGKRLPEKRKHLWDEEIPARRIQLVDPETDSLQPPTRLRDILSSIDRKSHRIICVTQPPAGNWTEEWIPVCKLEDKKAAYEAEKEKKKLKQQKQAAEGTKTLELNWAIDQNDLGHRMKRMQEFLGLGKKVEIVLARKKGGRRATAEECEELLQKINLAAEAVKGTKEIKKFEGKLAGMGNLMYEGPKP</sequence>
<dbReference type="GO" id="GO:0003743">
    <property type="term" value="F:translation initiation factor activity"/>
    <property type="evidence" value="ECO:0007669"/>
    <property type="project" value="UniProtKB-KW"/>
</dbReference>
<keyword evidence="5" id="KW-1185">Reference proteome</keyword>
<dbReference type="PANTHER" id="PTHR10938">
    <property type="entry name" value="TRANSLATION INITIATION FACTOR IF-3"/>
    <property type="match status" value="1"/>
</dbReference>
<evidence type="ECO:0000256" key="2">
    <source>
        <dbReference type="ARBA" id="ARBA00022540"/>
    </source>
</evidence>
<dbReference type="Gene3D" id="3.30.110.10">
    <property type="entry name" value="Translation initiation factor 3 (IF-3), C-terminal domain"/>
    <property type="match status" value="1"/>
</dbReference>
<evidence type="ECO:0000256" key="1">
    <source>
        <dbReference type="ARBA" id="ARBA00005439"/>
    </source>
</evidence>
<dbReference type="EMBL" id="JAHFXS010000201">
    <property type="protein sequence ID" value="KAG9987733.1"/>
    <property type="molecule type" value="Genomic_DNA"/>
</dbReference>
<dbReference type="GO" id="GO:0032790">
    <property type="term" value="P:ribosome disassembly"/>
    <property type="evidence" value="ECO:0007669"/>
    <property type="project" value="TreeGrafter"/>
</dbReference>
<feature type="non-terminal residue" evidence="4">
    <location>
        <position position="241"/>
    </location>
</feature>
<dbReference type="Gene3D" id="3.10.20.80">
    <property type="entry name" value="Translation initiation factor 3 (IF-3), N-terminal domain"/>
    <property type="match status" value="1"/>
</dbReference>
<dbReference type="InterPro" id="IPR036787">
    <property type="entry name" value="T_IF-3_N_sf"/>
</dbReference>
<dbReference type="Proteomes" id="UP000729357">
    <property type="component" value="Unassembled WGS sequence"/>
</dbReference>
<dbReference type="PANTHER" id="PTHR10938:SF0">
    <property type="entry name" value="TRANSLATION INITIATION FACTOR IF-3, MITOCHONDRIAL"/>
    <property type="match status" value="1"/>
</dbReference>
<evidence type="ECO:0008006" key="6">
    <source>
        <dbReference type="Google" id="ProtNLM"/>
    </source>
</evidence>
<comment type="similarity">
    <text evidence="1">Belongs to the IF-3 family.</text>
</comment>
<dbReference type="GO" id="GO:0043022">
    <property type="term" value="F:ribosome binding"/>
    <property type="evidence" value="ECO:0007669"/>
    <property type="project" value="TreeGrafter"/>
</dbReference>
<proteinExistence type="inferred from homology"/>
<reference evidence="4" key="2">
    <citation type="submission" date="2021-08" db="EMBL/GenBank/DDBJ databases">
        <authorList>
            <person name="Gostincar C."/>
            <person name="Sun X."/>
            <person name="Song Z."/>
            <person name="Gunde-Cimerman N."/>
        </authorList>
    </citation>
    <scope>NUCLEOTIDE SEQUENCE</scope>
    <source>
        <strain evidence="4">EXF-9298</strain>
    </source>
</reference>
<name>A0A9P8G0F9_AURME</name>
<keyword evidence="3" id="KW-0648">Protein biosynthesis</keyword>
<evidence type="ECO:0000256" key="3">
    <source>
        <dbReference type="ARBA" id="ARBA00022917"/>
    </source>
</evidence>
<dbReference type="InterPro" id="IPR036788">
    <property type="entry name" value="T_IF-3_C_sf"/>
</dbReference>